<dbReference type="AlphaFoldDB" id="A0A7U7GFK7"/>
<dbReference type="OrthoDB" id="6300212at2"/>
<evidence type="ECO:0000256" key="1">
    <source>
        <dbReference type="SAM" id="Phobius"/>
    </source>
</evidence>
<sequence length="141" mass="15248">MNLWIMGLVVGLVVVGCWHGAKKTKMSIWWWLMGAAVAAPPLWIVGVVIFAVSGAASRPSTPGMPPDNAYTCLDYIRGHLDWKDRKSLRIEGKPDTTVDGKLATITIHVNAKNSFGAYGGAESFICQLYNGKIITATKGVE</sequence>
<evidence type="ECO:0000313" key="2">
    <source>
        <dbReference type="EMBL" id="CDH46981.1"/>
    </source>
</evidence>
<proteinExistence type="predicted"/>
<comment type="caution">
    <text evidence="2">The sequence shown here is derived from an EMBL/GenBank/DDBJ whole genome shotgun (WGS) entry which is preliminary data.</text>
</comment>
<gene>
    <name evidence="2" type="ORF">BN874_690031</name>
</gene>
<dbReference type="EMBL" id="CBTK010000286">
    <property type="protein sequence ID" value="CDH46981.1"/>
    <property type="molecule type" value="Genomic_DNA"/>
</dbReference>
<organism evidence="2 3">
    <name type="scientific">Candidatus Contendobacter odensis Run_B_J11</name>
    <dbReference type="NCBI Taxonomy" id="1400861"/>
    <lineage>
        <taxon>Bacteria</taxon>
        <taxon>Pseudomonadati</taxon>
        <taxon>Pseudomonadota</taxon>
        <taxon>Gammaproteobacteria</taxon>
        <taxon>Candidatus Competibacteraceae</taxon>
        <taxon>Candidatus Contendibacter</taxon>
    </lineage>
</organism>
<keyword evidence="3" id="KW-1185">Reference proteome</keyword>
<keyword evidence="1" id="KW-0472">Membrane</keyword>
<dbReference type="RefSeq" id="WP_034435692.1">
    <property type="nucleotide sequence ID" value="NZ_CBTK010000286.1"/>
</dbReference>
<accession>A0A7U7GFK7</accession>
<keyword evidence="1" id="KW-1133">Transmembrane helix</keyword>
<feature type="transmembrane region" description="Helical" evidence="1">
    <location>
        <begin position="27"/>
        <end position="52"/>
    </location>
</feature>
<keyword evidence="1" id="KW-0812">Transmembrane</keyword>
<reference evidence="2 3" key="1">
    <citation type="journal article" date="2014" name="ISME J.">
        <title>Candidatus Competibacter-lineage genomes retrieved from metagenomes reveal functional metabolic diversity.</title>
        <authorList>
            <person name="McIlroy S.J."/>
            <person name="Albertsen M."/>
            <person name="Andresen E.K."/>
            <person name="Saunders A.M."/>
            <person name="Kristiansen R."/>
            <person name="Stokholm-Bjerregaard M."/>
            <person name="Nielsen K.L."/>
            <person name="Nielsen P.H."/>
        </authorList>
    </citation>
    <scope>NUCLEOTIDE SEQUENCE [LARGE SCALE GENOMIC DNA]</scope>
    <source>
        <strain evidence="2 3">Run_B_J11</strain>
    </source>
</reference>
<dbReference type="Proteomes" id="UP000019184">
    <property type="component" value="Unassembled WGS sequence"/>
</dbReference>
<evidence type="ECO:0000313" key="3">
    <source>
        <dbReference type="Proteomes" id="UP000019184"/>
    </source>
</evidence>
<name>A0A7U7GFK7_9GAMM</name>
<protein>
    <submittedName>
        <fullName evidence="2">Uncharacterized protein</fullName>
    </submittedName>
</protein>